<dbReference type="PANTHER" id="PTHR43317:SF1">
    <property type="entry name" value="THERMOSPERMINE SYNTHASE ACAULIS5"/>
    <property type="match status" value="1"/>
</dbReference>
<dbReference type="PROSITE" id="PS51006">
    <property type="entry name" value="PABS_2"/>
    <property type="match status" value="1"/>
</dbReference>
<dbReference type="GO" id="GO:0008168">
    <property type="term" value="F:methyltransferase activity"/>
    <property type="evidence" value="ECO:0007669"/>
    <property type="project" value="UniProtKB-KW"/>
</dbReference>
<evidence type="ECO:0000256" key="2">
    <source>
        <dbReference type="ARBA" id="ARBA00022679"/>
    </source>
</evidence>
<keyword evidence="7" id="KW-1185">Reference proteome</keyword>
<dbReference type="STRING" id="765915.A0A1Y2HN08"/>
<dbReference type="AlphaFoldDB" id="A0A1Y2HN08"/>
<sequence length="259" mass="28499">MRAGHSLLGGTYTRGNDAGDSVFYGFYYHDAHRLVRDRALNAAVDLGKDPAQEGIKGLMIGYGIGVAAHAYVHSGVPLDIVELDKHVLDLARAYFPLPAGPHGDPANATFHVADGRKFVEYTRGASYDFVIHDVFSGGSVPSAMFTWETFAHMRRVLKPGGTLSVNFVGRAHELAFRHVAKTLRAVFPYVRCFAEMPEGANKDGAEAEVPPTGKDDVANYVFYASSQPMDFRPPETRDAFNSMMRTYALHKRMENEVAL</sequence>
<comment type="caution">
    <text evidence="6">The sequence shown here is derived from an EMBL/GenBank/DDBJ whole genome shotgun (WGS) entry which is preliminary data.</text>
</comment>
<reference evidence="6 7" key="1">
    <citation type="submission" date="2016-07" db="EMBL/GenBank/DDBJ databases">
        <title>Pervasive Adenine N6-methylation of Active Genes in Fungi.</title>
        <authorList>
            <consortium name="DOE Joint Genome Institute"/>
            <person name="Mondo S.J."/>
            <person name="Dannebaum R.O."/>
            <person name="Kuo R.C."/>
            <person name="Labutti K."/>
            <person name="Haridas S."/>
            <person name="Kuo A."/>
            <person name="Salamov A."/>
            <person name="Ahrendt S.R."/>
            <person name="Lipzen A."/>
            <person name="Sullivan W."/>
            <person name="Andreopoulos W.B."/>
            <person name="Clum A."/>
            <person name="Lindquist E."/>
            <person name="Daum C."/>
            <person name="Ramamoorthy G.K."/>
            <person name="Gryganskyi A."/>
            <person name="Culley D."/>
            <person name="Magnuson J.K."/>
            <person name="James T.Y."/>
            <person name="O'Malley M.A."/>
            <person name="Stajich J.E."/>
            <person name="Spatafora J.W."/>
            <person name="Visel A."/>
            <person name="Grigoriev I.V."/>
        </authorList>
    </citation>
    <scope>NUCLEOTIDE SEQUENCE [LARGE SCALE GENOMIC DNA]</scope>
    <source>
        <strain evidence="6 7">PL171</strain>
    </source>
</reference>
<name>A0A1Y2HN08_9FUNG</name>
<dbReference type="SUPFAM" id="SSF53335">
    <property type="entry name" value="S-adenosyl-L-methionine-dependent methyltransferases"/>
    <property type="match status" value="1"/>
</dbReference>
<feature type="domain" description="PABS" evidence="5">
    <location>
        <begin position="79"/>
        <end position="227"/>
    </location>
</feature>
<evidence type="ECO:0000256" key="4">
    <source>
        <dbReference type="PROSITE-ProRule" id="PRU00354"/>
    </source>
</evidence>
<organism evidence="6 7">
    <name type="scientific">Catenaria anguillulae PL171</name>
    <dbReference type="NCBI Taxonomy" id="765915"/>
    <lineage>
        <taxon>Eukaryota</taxon>
        <taxon>Fungi</taxon>
        <taxon>Fungi incertae sedis</taxon>
        <taxon>Blastocladiomycota</taxon>
        <taxon>Blastocladiomycetes</taxon>
        <taxon>Blastocladiales</taxon>
        <taxon>Catenariaceae</taxon>
        <taxon>Catenaria</taxon>
    </lineage>
</organism>
<dbReference type="PANTHER" id="PTHR43317">
    <property type="entry name" value="THERMOSPERMINE SYNTHASE ACAULIS5"/>
    <property type="match status" value="1"/>
</dbReference>
<feature type="non-terminal residue" evidence="6">
    <location>
        <position position="259"/>
    </location>
</feature>
<evidence type="ECO:0000256" key="1">
    <source>
        <dbReference type="ARBA" id="ARBA00007867"/>
    </source>
</evidence>
<dbReference type="GO" id="GO:0032259">
    <property type="term" value="P:methylation"/>
    <property type="evidence" value="ECO:0007669"/>
    <property type="project" value="UniProtKB-KW"/>
</dbReference>
<dbReference type="Pfam" id="PF01564">
    <property type="entry name" value="Spermine_synth"/>
    <property type="match status" value="1"/>
</dbReference>
<gene>
    <name evidence="6" type="ORF">BCR44DRAFT_105846</name>
</gene>
<keyword evidence="3 4" id="KW-0620">Polyamine biosynthesis</keyword>
<evidence type="ECO:0000313" key="6">
    <source>
        <dbReference type="EMBL" id="ORZ35975.1"/>
    </source>
</evidence>
<dbReference type="GO" id="GO:0006596">
    <property type="term" value="P:polyamine biosynthetic process"/>
    <property type="evidence" value="ECO:0007669"/>
    <property type="project" value="UniProtKB-UniRule"/>
</dbReference>
<evidence type="ECO:0000259" key="5">
    <source>
        <dbReference type="PROSITE" id="PS51006"/>
    </source>
</evidence>
<keyword evidence="6" id="KW-0489">Methyltransferase</keyword>
<accession>A0A1Y2HN08</accession>
<dbReference type="Gene3D" id="3.40.50.150">
    <property type="entry name" value="Vaccinia Virus protein VP39"/>
    <property type="match status" value="1"/>
</dbReference>
<comment type="similarity">
    <text evidence="1">Belongs to the spermidine/spermine synthase family.</text>
</comment>
<proteinExistence type="inferred from homology"/>
<dbReference type="EMBL" id="MCFL01000019">
    <property type="protein sequence ID" value="ORZ35975.1"/>
    <property type="molecule type" value="Genomic_DNA"/>
</dbReference>
<dbReference type="NCBIfam" id="NF037959">
    <property type="entry name" value="MFS_SpdSyn"/>
    <property type="match status" value="1"/>
</dbReference>
<dbReference type="InterPro" id="IPR029063">
    <property type="entry name" value="SAM-dependent_MTases_sf"/>
</dbReference>
<dbReference type="Proteomes" id="UP000193411">
    <property type="component" value="Unassembled WGS sequence"/>
</dbReference>
<dbReference type="CDD" id="cd02440">
    <property type="entry name" value="AdoMet_MTases"/>
    <property type="match status" value="1"/>
</dbReference>
<keyword evidence="2 4" id="KW-0808">Transferase</keyword>
<dbReference type="InterPro" id="IPR030374">
    <property type="entry name" value="PABS"/>
</dbReference>
<dbReference type="OrthoDB" id="2016285at2759"/>
<evidence type="ECO:0000256" key="3">
    <source>
        <dbReference type="ARBA" id="ARBA00023115"/>
    </source>
</evidence>
<protein>
    <submittedName>
        <fullName evidence="6">S-adenosyl-L-methionine-dependent methyltransferase</fullName>
    </submittedName>
</protein>
<evidence type="ECO:0000313" key="7">
    <source>
        <dbReference type="Proteomes" id="UP000193411"/>
    </source>
</evidence>
<feature type="active site" description="Proton acceptor" evidence="4">
    <location>
        <position position="133"/>
    </location>
</feature>